<evidence type="ECO:0008006" key="3">
    <source>
        <dbReference type="Google" id="ProtNLM"/>
    </source>
</evidence>
<proteinExistence type="predicted"/>
<dbReference type="Pfam" id="PF19570">
    <property type="entry name" value="DUF6088"/>
    <property type="match status" value="1"/>
</dbReference>
<gene>
    <name evidence="1" type="ORF">SAMN06295955_11363</name>
</gene>
<dbReference type="Proteomes" id="UP000198339">
    <property type="component" value="Unassembled WGS sequence"/>
</dbReference>
<dbReference type="InterPro" id="IPR045738">
    <property type="entry name" value="DUF6088"/>
</dbReference>
<protein>
    <recommendedName>
        <fullName evidence="3">Transcriptional regulator, AbiEi antitoxin, Type IV TA system</fullName>
    </recommendedName>
</protein>
<organism evidence="1 2">
    <name type="scientific">Sphingopyxis indica</name>
    <dbReference type="NCBI Taxonomy" id="436663"/>
    <lineage>
        <taxon>Bacteria</taxon>
        <taxon>Pseudomonadati</taxon>
        <taxon>Pseudomonadota</taxon>
        <taxon>Alphaproteobacteria</taxon>
        <taxon>Sphingomonadales</taxon>
        <taxon>Sphingomonadaceae</taxon>
        <taxon>Sphingopyxis</taxon>
    </lineage>
</organism>
<dbReference type="AlphaFoldDB" id="A0A239KAS5"/>
<accession>A0A239KAS5</accession>
<evidence type="ECO:0000313" key="1">
    <source>
        <dbReference type="EMBL" id="SNT15060.1"/>
    </source>
</evidence>
<evidence type="ECO:0000313" key="2">
    <source>
        <dbReference type="Proteomes" id="UP000198339"/>
    </source>
</evidence>
<reference evidence="1 2" key="1">
    <citation type="submission" date="2017-06" db="EMBL/GenBank/DDBJ databases">
        <authorList>
            <person name="Kim H.J."/>
            <person name="Triplett B.A."/>
        </authorList>
    </citation>
    <scope>NUCLEOTIDE SEQUENCE [LARGE SCALE GENOMIC DNA]</scope>
    <source>
        <strain evidence="1 2">DS15</strain>
    </source>
</reference>
<keyword evidence="2" id="KW-1185">Reference proteome</keyword>
<sequence length="234" mass="26204">MFFGQLHWQLSEILLYISDMEKPASGLKAAILDRTEVPGSVWTPSDFLDLGSREAVDKALQRLAKSDELRRIDRGLYDRPAHNELTHQANPPSPKAVIDAVARRDQIRVLVDGMTAANDLGFTNAVPAKIIVHAETGLKTIKLGNMAIIFKPTAASKLFWAGRPAMRIVQALHWLRDTMLGDENDQWRERLVQLLDDPVHGETLRTDLAAGMTSLPVWMQELLRPLVFRQEPGA</sequence>
<dbReference type="EMBL" id="FZPA01000013">
    <property type="protein sequence ID" value="SNT15060.1"/>
    <property type="molecule type" value="Genomic_DNA"/>
</dbReference>
<name>A0A239KAS5_9SPHN</name>